<accession>A0A514LM57</accession>
<name>A0A514LM57_9BACI</name>
<dbReference type="Pfam" id="PF11122">
    <property type="entry name" value="Spore-coat_CotD"/>
    <property type="match status" value="1"/>
</dbReference>
<organism evidence="2 3">
    <name type="scientific">Salicibibacter halophilus</name>
    <dbReference type="NCBI Taxonomy" id="2502791"/>
    <lineage>
        <taxon>Bacteria</taxon>
        <taxon>Bacillati</taxon>
        <taxon>Bacillota</taxon>
        <taxon>Bacilli</taxon>
        <taxon>Bacillales</taxon>
        <taxon>Bacillaceae</taxon>
        <taxon>Salicibibacter</taxon>
    </lineage>
</organism>
<reference evidence="3" key="1">
    <citation type="submission" date="2019-01" db="EMBL/GenBank/DDBJ databases">
        <title>Genomic analysis of Salicibibacter sp. NKC3-5.</title>
        <authorList>
            <person name="Oh Y.J."/>
        </authorList>
    </citation>
    <scope>NUCLEOTIDE SEQUENCE [LARGE SCALE GENOMIC DNA]</scope>
    <source>
        <strain evidence="3">NKC3-5</strain>
    </source>
</reference>
<feature type="compositionally biased region" description="Low complexity" evidence="1">
    <location>
        <begin position="73"/>
        <end position="90"/>
    </location>
</feature>
<keyword evidence="2" id="KW-0946">Virion</keyword>
<evidence type="ECO:0000313" key="3">
    <source>
        <dbReference type="Proteomes" id="UP000319756"/>
    </source>
</evidence>
<dbReference type="KEGG" id="sale:EPH95_01705"/>
<feature type="region of interest" description="Disordered" evidence="1">
    <location>
        <begin position="59"/>
        <end position="90"/>
    </location>
</feature>
<evidence type="ECO:0000313" key="2">
    <source>
        <dbReference type="EMBL" id="QDI92947.1"/>
    </source>
</evidence>
<keyword evidence="2" id="KW-0167">Capsid protein</keyword>
<keyword evidence="3" id="KW-1185">Reference proteome</keyword>
<dbReference type="AlphaFoldDB" id="A0A514LM57"/>
<sequence>MQPQQHCQQKPIVMPAVVHPPKCNVTHSMQEYIVPEVHPSHTTHVNQSVYKHVHSYPHSQDQVADAHSEHYHCPPGQHGQQNGNNCNRPW</sequence>
<evidence type="ECO:0000256" key="1">
    <source>
        <dbReference type="SAM" id="MobiDB-lite"/>
    </source>
</evidence>
<dbReference type="InterPro" id="IPR020108">
    <property type="entry name" value="Spore_coat_CotD"/>
</dbReference>
<protein>
    <submittedName>
        <fullName evidence="2">Spore coat protein CotH</fullName>
    </submittedName>
</protein>
<dbReference type="EMBL" id="CP035485">
    <property type="protein sequence ID" value="QDI92947.1"/>
    <property type="molecule type" value="Genomic_DNA"/>
</dbReference>
<dbReference type="OrthoDB" id="2455195at2"/>
<proteinExistence type="predicted"/>
<dbReference type="Proteomes" id="UP000319756">
    <property type="component" value="Chromosome"/>
</dbReference>
<gene>
    <name evidence="2" type="ORF">EPH95_01705</name>
</gene>